<evidence type="ECO:0000259" key="1">
    <source>
        <dbReference type="Pfam" id="PF12937"/>
    </source>
</evidence>
<dbReference type="InterPro" id="IPR032675">
    <property type="entry name" value="LRR_dom_sf"/>
</dbReference>
<dbReference type="OrthoDB" id="2922172at2759"/>
<evidence type="ECO:0000313" key="2">
    <source>
        <dbReference type="EMBL" id="KZP17899.1"/>
    </source>
</evidence>
<dbReference type="EMBL" id="KV417578">
    <property type="protein sequence ID" value="KZP17899.1"/>
    <property type="molecule type" value="Genomic_DNA"/>
</dbReference>
<proteinExistence type="predicted"/>
<dbReference type="Gene3D" id="3.80.10.10">
    <property type="entry name" value="Ribonuclease Inhibitor"/>
    <property type="match status" value="1"/>
</dbReference>
<gene>
    <name evidence="2" type="ORF">FIBSPDRAFT_933816</name>
</gene>
<organism evidence="2 3">
    <name type="scientific">Athelia psychrophila</name>
    <dbReference type="NCBI Taxonomy" id="1759441"/>
    <lineage>
        <taxon>Eukaryota</taxon>
        <taxon>Fungi</taxon>
        <taxon>Dikarya</taxon>
        <taxon>Basidiomycota</taxon>
        <taxon>Agaricomycotina</taxon>
        <taxon>Agaricomycetes</taxon>
        <taxon>Agaricomycetidae</taxon>
        <taxon>Atheliales</taxon>
        <taxon>Atheliaceae</taxon>
        <taxon>Athelia</taxon>
    </lineage>
</organism>
<protein>
    <recommendedName>
        <fullName evidence="1">F-box domain-containing protein</fullName>
    </recommendedName>
</protein>
<dbReference type="Pfam" id="PF12937">
    <property type="entry name" value="F-box-like"/>
    <property type="match status" value="1"/>
</dbReference>
<dbReference type="AlphaFoldDB" id="A0A166GJG0"/>
<dbReference type="Proteomes" id="UP000076532">
    <property type="component" value="Unassembled WGS sequence"/>
</dbReference>
<name>A0A166GJG0_9AGAM</name>
<accession>A0A166GJG0</accession>
<sequence>MTITTYNPMASSRWGNHYAYTTVQESPPPESLPTETLELIFDLAVAESRRDLDPNHAPLVLRKVSRRWRAIADGRRSLWSHLTIQPSQFHQANAAVASQWLKRAGATTMLQITLIAHGVNKRHVRRVLDAILHTCVQWECLYLDLPASSAQHVLNHPAVSFPALKQLRLEIDGHVVLKPHAPLLDAVRLLIRPPTWQPMTIMNLGWHSITYLDIDIASGTLDYIWHVMYLCPHLDTLRVTAFINCMLPQRPVLLHHHIYSNIRKLRLVCDLRPSVIAHFLYGLTLPRLNYLELICFDESAESFEWPMKAITDLRQRCLPPLVSLITVGKLISEADIMALVRNLKYLEEIAVVHENQNLVTDAVRALLPRDNAALEKQHAAYYQERAVAGLP</sequence>
<dbReference type="InterPro" id="IPR001810">
    <property type="entry name" value="F-box_dom"/>
</dbReference>
<feature type="domain" description="F-box" evidence="1">
    <location>
        <begin position="30"/>
        <end position="84"/>
    </location>
</feature>
<evidence type="ECO:0000313" key="3">
    <source>
        <dbReference type="Proteomes" id="UP000076532"/>
    </source>
</evidence>
<reference evidence="2 3" key="1">
    <citation type="journal article" date="2016" name="Mol. Biol. Evol.">
        <title>Comparative Genomics of Early-Diverging Mushroom-Forming Fungi Provides Insights into the Origins of Lignocellulose Decay Capabilities.</title>
        <authorList>
            <person name="Nagy L.G."/>
            <person name="Riley R."/>
            <person name="Tritt A."/>
            <person name="Adam C."/>
            <person name="Daum C."/>
            <person name="Floudas D."/>
            <person name="Sun H."/>
            <person name="Yadav J.S."/>
            <person name="Pangilinan J."/>
            <person name="Larsson K.H."/>
            <person name="Matsuura K."/>
            <person name="Barry K."/>
            <person name="Labutti K."/>
            <person name="Kuo R."/>
            <person name="Ohm R.A."/>
            <person name="Bhattacharya S.S."/>
            <person name="Shirouzu T."/>
            <person name="Yoshinaga Y."/>
            <person name="Martin F.M."/>
            <person name="Grigoriev I.V."/>
            <person name="Hibbett D.S."/>
        </authorList>
    </citation>
    <scope>NUCLEOTIDE SEQUENCE [LARGE SCALE GENOMIC DNA]</scope>
    <source>
        <strain evidence="2 3">CBS 109695</strain>
    </source>
</reference>
<keyword evidence="3" id="KW-1185">Reference proteome</keyword>